<evidence type="ECO:0000256" key="1">
    <source>
        <dbReference type="SAM" id="Phobius"/>
    </source>
</evidence>
<feature type="transmembrane region" description="Helical" evidence="1">
    <location>
        <begin position="7"/>
        <end position="26"/>
    </location>
</feature>
<evidence type="ECO:0000313" key="2">
    <source>
        <dbReference type="EMBL" id="AZU97264.1"/>
    </source>
</evidence>
<keyword evidence="1" id="KW-0472">Membrane</keyword>
<proteinExistence type="predicted"/>
<sequence length="51" mass="5709">MEEFIGCVILSLVAAALITPIANYGFDQHLNFFVVWIVAFCLCFLGLWIAD</sequence>
<keyword evidence="1" id="KW-0812">Transmembrane</keyword>
<reference evidence="2 3" key="1">
    <citation type="submission" date="2018-10" db="EMBL/GenBank/DDBJ databases">
        <authorList>
            <person name="Soria N.A."/>
            <person name="Batley M.G."/>
            <person name="Hanafy A."/>
            <person name="Singh N."/>
            <person name="Shaffer C.D."/>
            <person name="Weston-Hafer K.A."/>
            <person name="Russell D.A."/>
            <person name="Pope W.H."/>
            <person name="Jacobs-Sera D."/>
            <person name="Hendrix R.W."/>
            <person name="Hatfull G.F."/>
        </authorList>
    </citation>
    <scope>NUCLEOTIDE SEQUENCE [LARGE SCALE GENOMIC DNA]</scope>
</reference>
<evidence type="ECO:0000313" key="3">
    <source>
        <dbReference type="Proteomes" id="UP000284334"/>
    </source>
</evidence>
<keyword evidence="3" id="KW-1185">Reference proteome</keyword>
<dbReference type="GeneID" id="55612909"/>
<dbReference type="Proteomes" id="UP000284334">
    <property type="component" value="Segment"/>
</dbReference>
<feature type="transmembrane region" description="Helical" evidence="1">
    <location>
        <begin position="32"/>
        <end position="50"/>
    </location>
</feature>
<protein>
    <submittedName>
        <fullName evidence="2">Uncharacterized protein</fullName>
    </submittedName>
</protein>
<gene>
    <name evidence="2" type="primary">219</name>
    <name evidence="2" type="ORF">SEA_GILSON_219</name>
</gene>
<keyword evidence="1" id="KW-1133">Transmembrane helix</keyword>
<dbReference type="EMBL" id="MK061412">
    <property type="protein sequence ID" value="AZU97264.1"/>
    <property type="molecule type" value="Genomic_DNA"/>
</dbReference>
<accession>A0A3Q9R4Z2</accession>
<dbReference type="RefSeq" id="YP_009842649.1">
    <property type="nucleotide sequence ID" value="NC_048742.1"/>
</dbReference>
<organism evidence="2 3">
    <name type="scientific">Streptomyces phage Gilson</name>
    <dbReference type="NCBI Taxonomy" id="2488789"/>
    <lineage>
        <taxon>Viruses</taxon>
        <taxon>Duplodnaviria</taxon>
        <taxon>Heunggongvirae</taxon>
        <taxon>Uroviricota</taxon>
        <taxon>Caudoviricetes</taxon>
        <taxon>Stanwilliamsviridae</taxon>
        <taxon>Loccivirinae</taxon>
        <taxon>Gilsonvirus</taxon>
        <taxon>Gilsonvirus gilson</taxon>
    </lineage>
</organism>
<name>A0A3Q9R4Z2_9CAUD</name>
<dbReference type="KEGG" id="vg:55612909"/>